<evidence type="ECO:0000313" key="3">
    <source>
        <dbReference type="EMBL" id="QSG03763.1"/>
    </source>
</evidence>
<protein>
    <recommendedName>
        <fullName evidence="5">RnhA operon protein</fullName>
    </recommendedName>
</protein>
<dbReference type="InterPro" id="IPR055532">
    <property type="entry name" value="DUF7108_N"/>
</dbReference>
<reference evidence="3" key="1">
    <citation type="submission" date="2020-11" db="EMBL/GenBank/DDBJ databases">
        <title>Carbohydrate-dependent, anaerobic sulfur respiration: A novel catabolism in halophilic archaea.</title>
        <authorList>
            <person name="Sorokin D.Y."/>
            <person name="Messina E."/>
            <person name="Smedile F."/>
            <person name="La Cono V."/>
            <person name="Hallsworth J.E."/>
            <person name="Yakimov M.M."/>
        </authorList>
    </citation>
    <scope>NUCLEOTIDE SEQUENCE</scope>
    <source>
        <strain evidence="3">AArc-S</strain>
    </source>
</reference>
<keyword evidence="4" id="KW-1185">Reference proteome</keyword>
<sequence length="184" mass="21412">MSELPTDVLEEAERLTQLAREAGDGSERDAYLSRRDELLDDEAFEARIRSEDSREVLVLHPAEWLDDGTIRPDRIENTDRAVEIPLTGPGDPDDWQRVEKHNRAVVKRVRETHGELHGDNARALADFMGNHYARPIESATSAEIQEFRTEYYQRNVWPTEEQRELVDRSIELVFETVNRRVPEF</sequence>
<feature type="domain" description="DUF7108" evidence="2">
    <location>
        <begin position="93"/>
        <end position="181"/>
    </location>
</feature>
<dbReference type="Proteomes" id="UP000663586">
    <property type="component" value="Chromosome"/>
</dbReference>
<evidence type="ECO:0000259" key="1">
    <source>
        <dbReference type="Pfam" id="PF23418"/>
    </source>
</evidence>
<name>A0A897MXF9_9EURY</name>
<evidence type="ECO:0000259" key="2">
    <source>
        <dbReference type="Pfam" id="PF23420"/>
    </source>
</evidence>
<dbReference type="AlphaFoldDB" id="A0A897MXF9"/>
<dbReference type="Pfam" id="PF23418">
    <property type="entry name" value="DUF7108"/>
    <property type="match status" value="1"/>
</dbReference>
<dbReference type="RefSeq" id="WP_238477808.1">
    <property type="nucleotide sequence ID" value="NZ_CP064786.1"/>
</dbReference>
<dbReference type="Pfam" id="PF23420">
    <property type="entry name" value="DUF7108_C"/>
    <property type="match status" value="1"/>
</dbReference>
<organism evidence="3 4">
    <name type="scientific">Natranaeroarchaeum sulfidigenes</name>
    <dbReference type="NCBI Taxonomy" id="2784880"/>
    <lineage>
        <taxon>Archaea</taxon>
        <taxon>Methanobacteriati</taxon>
        <taxon>Methanobacteriota</taxon>
        <taxon>Stenosarchaea group</taxon>
        <taxon>Halobacteria</taxon>
        <taxon>Halobacteriales</taxon>
        <taxon>Natronoarchaeaceae</taxon>
        <taxon>Natranaeroarchaeum</taxon>
    </lineage>
</organism>
<evidence type="ECO:0000313" key="4">
    <source>
        <dbReference type="Proteomes" id="UP000663586"/>
    </source>
</evidence>
<proteinExistence type="predicted"/>
<dbReference type="GeneID" id="70685949"/>
<feature type="domain" description="DUF7108" evidence="1">
    <location>
        <begin position="3"/>
        <end position="88"/>
    </location>
</feature>
<evidence type="ECO:0008006" key="5">
    <source>
        <dbReference type="Google" id="ProtNLM"/>
    </source>
</evidence>
<dbReference type="KEGG" id="hara:AArcS_2567"/>
<gene>
    <name evidence="3" type="ORF">AArcS_2567</name>
</gene>
<accession>A0A897MXF9</accession>
<dbReference type="InterPro" id="IPR056494">
    <property type="entry name" value="DUF7108_C"/>
</dbReference>
<dbReference type="EMBL" id="CP064786">
    <property type="protein sequence ID" value="QSG03763.1"/>
    <property type="molecule type" value="Genomic_DNA"/>
</dbReference>